<feature type="compositionally biased region" description="Basic and acidic residues" evidence="2">
    <location>
        <begin position="1499"/>
        <end position="1513"/>
    </location>
</feature>
<feature type="non-terminal residue" evidence="4">
    <location>
        <position position="2402"/>
    </location>
</feature>
<evidence type="ECO:0000313" key="5">
    <source>
        <dbReference type="Proteomes" id="UP000037460"/>
    </source>
</evidence>
<sequence>MKAVSRISLFGARTPADAKIELTVVSVSLTSKLAQRYDGKKVIVELDMPGQEDELKRSAAVVLKLGEAKVNWLCKYEIGSSGSDNPVREALIAALLTDEDEDSEVLINVYGVNEDAPTTSAKKDSAAAKETLLGTAVFRLETILHNKQEVHGESLPVRDAASSQVGELTLTTHSLAAMTALKADAMEAAAADVAAKATKSRQVLVLKATELALDAKSPKALAVEYAALRCEVVGVPPGLLQPISCPALPLTDSVAALEFDATWPVPPGTALCTALMKARRQSSLKLRIYVDSVKKGGKATPLGTAEVDLSKSIDGLRDVEDEESELPILSLDKSPQPLGTLTCTVECLAVLRGLDAEEDDTAPDEGGKKRSILSLSGGKGAAVAATALSGVPSVRVALSSVTLAESGATLPAANKGKGAAADAKPQKVTYIRVEIDMLATDKENLRTAPSKLGAKASAPLSFERDYLAGPESKLALKYLEALDSDETEDSEVQFVVLACDEKGKELPEGEIGVARCSLEQLVSDGKDHSGPLAIRRTGEKEPVGQLTCMITAIAALKAVENASKTPATAPKPAEEAPKTAPAEAARRRRAPETEEDEGKGVGLSGKAAKAAEASKAGAAPGSTKKEPESAKPNSSLTPSRRLGASMKAVRAFSPSKRSGEIRSDEIPESEAGVDGVSSPRADAVNDALAGALSTALGTPEAVTVSMGSLTLADKVLARAAGSLGEKGARLRVELDMLGVAQEASELITLPRRASGATLAFKKEFAVAAGNPLVAQFAKALESDEIEDSEVQFVVLACDEKGNELPEGEIGVARCSLEQLVSEGKDHSGPLSIIGTSVDGVIGAKLGELTCTVGAIAALTPFAVSAGRAPVSALASKLAAKAVVTVGATVATITSASAKPAKKTPVKLLVKLGGQPTVEPLATAEGSLGVDGSCTFSLTHSVKVSAGGEVTRALLLALDAPPARAAQPPTPLEVLHGREGTIRFELHATDKKGGVAPGTAPLALGVVDMGALLDENKGTDLVNESLELAAPPTGAPSASADALEAAKGTMVGTLMCTCKVLTAMAQLEEQLATARVAEAEKRKKEASGASQRIVVTLTAIRLKDKLAKTSLVRIEIDMPGSNDAGKLRAAEEKMSSGRAGLRLVEAYDALLDALASPEKDDGEIQFVVLGVDPKDKSKHTELGVARVHLEDDLVAKGADLPPTPRPIVDSAGVVVGELTVGVKAIAALATMGKSAHSDQLFVDVTELKLKKAPPAARHGVRLLVDMLGVAELEETTPKATAHGEGLYALPFSKSFTLAPLSKLAVKLATALEAADEEESEIQLVVETLDRSGSASTYGICHVSLKALLAAGQDLSPMAPRPVLSPNGKETLGTLSVSVVALAALRTLKESSGGGAPGSVNLKLSVHEVLLVRPPKPIAPLVIHVDLLGVVSSTSAALTPKAGEAVPANFDASFALEPGTAPREAAIKAFAPKKTPVDSEVVFTLRAASGGSGGGSAPTAEKPKPKDKGVVHDFSSDDPPPSLFDSDVFGDGGAPAPAAPAPAPASAGGSADGPVIATARLSLATLLSTGAELTKTRVALRAGDGSSKSASEAGALFVTTQCLAGLRALTAEAVRTVASSTLTVAIKSITISSKAVLTSVKTEPITIESKDGTSTALALEQTYDVAGGTDLRTAIVRALKTSEPEDSEVQFAAVVTDKEGISKEVGLGRVSLEKLLADQKDFDGALDLVESGSKAVIGTLVCAVKGFSALKLIADEADGKTPAAAKGSVKGSVNSESSGGGAPATDKPAAAAPSTVSAAAGAGGSEKAVDVAALATKYKMTFQLHSLTLGGKAKKKPPAHLRIWIEVPAADGKTLQLGSSVHKGDEKTTLKWSHAHGLAVGSAERRAFFELLANKDDKEASNVTFLLYGLSDKEAKQAGSSDKKPEGSILGKAKLNLVELMKLGDDVEERKLELADADPAGGKEGVGTLVVSLACTEALSEFQKWLNKEKQDASRAIEAEAEQAERSAAHARGESYSPKKTKGGKDDKDKDSKGESKGGDVPPWRGGGGKTVDEPLRMTLKGLELSREGTDLIDELIRKHRLERLDTVQIEIDIKGITSKEAPLYTERLNLYKDGTTQPLAFERSFATSAGAPARRALLDALATVAPEDSDVYLVLHALAPASAARGQTSRSKGERDEELRFELGEATLNLETTLKNGDYTKHKQTLAREGGKTVASVTVDLLAASALGKLREELRATRVHVAVHTVHLADPQQLDERVDALQVGISVLGMGETLSPPVDLGRRKGRAHDHATPSAALELRTRDPEAKGEATAQLKRSRDELAKKLKELPEAEQAVVLNLYGVDLERKHGLSENRMLLGTLRLPLSELRTPPPKDAKDSRGSKDKGKGKGKGDEGAAADGDWTN</sequence>
<feature type="compositionally biased region" description="Basic and acidic residues" evidence="2">
    <location>
        <begin position="2370"/>
        <end position="2392"/>
    </location>
</feature>
<dbReference type="InterPro" id="IPR031139">
    <property type="entry name" value="RPGRIP1_fam"/>
</dbReference>
<evidence type="ECO:0000256" key="2">
    <source>
        <dbReference type="SAM" id="MobiDB-lite"/>
    </source>
</evidence>
<organism evidence="4 5">
    <name type="scientific">Chrysochromulina tobinii</name>
    <dbReference type="NCBI Taxonomy" id="1460289"/>
    <lineage>
        <taxon>Eukaryota</taxon>
        <taxon>Haptista</taxon>
        <taxon>Haptophyta</taxon>
        <taxon>Prymnesiophyceae</taxon>
        <taxon>Prymnesiales</taxon>
        <taxon>Chrysochromulinaceae</taxon>
        <taxon>Chrysochromulina</taxon>
    </lineage>
</organism>
<feature type="region of interest" description="Disordered" evidence="2">
    <location>
        <begin position="1994"/>
        <end position="2051"/>
    </location>
</feature>
<dbReference type="EMBL" id="JWZX01002168">
    <property type="protein sequence ID" value="KOO30759.1"/>
    <property type="molecule type" value="Genomic_DNA"/>
</dbReference>
<dbReference type="PANTHER" id="PTHR14240">
    <property type="entry name" value="RETINITIS PIGMENTOSA GTPASE REGULATOR-INTERACTING PROTEIN"/>
    <property type="match status" value="1"/>
</dbReference>
<keyword evidence="1" id="KW-0175">Coiled coil</keyword>
<feature type="compositionally biased region" description="Low complexity" evidence="2">
    <location>
        <begin position="604"/>
        <end position="622"/>
    </location>
</feature>
<keyword evidence="5" id="KW-1185">Reference proteome</keyword>
<dbReference type="GO" id="GO:0035869">
    <property type="term" value="C:ciliary transition zone"/>
    <property type="evidence" value="ECO:0007669"/>
    <property type="project" value="TreeGrafter"/>
</dbReference>
<gene>
    <name evidence="4" type="ORF">Ctob_002707</name>
</gene>
<feature type="region of interest" description="Disordered" evidence="2">
    <location>
        <begin position="1486"/>
        <end position="1549"/>
    </location>
</feature>
<proteinExistence type="predicted"/>
<dbReference type="GO" id="GO:1905515">
    <property type="term" value="P:non-motile cilium assembly"/>
    <property type="evidence" value="ECO:0007669"/>
    <property type="project" value="TreeGrafter"/>
</dbReference>
<comment type="caution">
    <text evidence="4">The sequence shown here is derived from an EMBL/GenBank/DDBJ whole genome shotgun (WGS) entry which is preliminary data.</text>
</comment>
<evidence type="ECO:0000313" key="4">
    <source>
        <dbReference type="EMBL" id="KOO30759.1"/>
    </source>
</evidence>
<dbReference type="Gene3D" id="2.60.40.150">
    <property type="entry name" value="C2 domain"/>
    <property type="match status" value="8"/>
</dbReference>
<dbReference type="PANTHER" id="PTHR14240:SF1">
    <property type="entry name" value="PROTEIN FANTOM-RELATED"/>
    <property type="match status" value="1"/>
</dbReference>
<evidence type="ECO:0000259" key="3">
    <source>
        <dbReference type="Pfam" id="PF18111"/>
    </source>
</evidence>
<feature type="domain" description="RPGRIP1 C-terminal" evidence="3">
    <location>
        <begin position="18"/>
        <end position="183"/>
    </location>
</feature>
<feature type="region of interest" description="Disordered" evidence="2">
    <location>
        <begin position="1760"/>
        <end position="1787"/>
    </location>
</feature>
<feature type="coiled-coil region" evidence="1">
    <location>
        <begin position="2306"/>
        <end position="2333"/>
    </location>
</feature>
<dbReference type="Pfam" id="PF18111">
    <property type="entry name" value="RPGR1_C"/>
    <property type="match status" value="1"/>
</dbReference>
<dbReference type="InterPro" id="IPR041091">
    <property type="entry name" value="RPGRIP1_C"/>
</dbReference>
<feature type="compositionally biased region" description="Low complexity" evidence="2">
    <location>
        <begin position="2393"/>
        <end position="2402"/>
    </location>
</feature>
<feature type="compositionally biased region" description="Basic and acidic residues" evidence="2">
    <location>
        <begin position="2021"/>
        <end position="2036"/>
    </location>
</feature>
<protein>
    <recommendedName>
        <fullName evidence="3">RPGRIP1 C-terminal domain-containing protein</fullName>
    </recommendedName>
</protein>
<feature type="region of interest" description="Disordered" evidence="2">
    <location>
        <begin position="2362"/>
        <end position="2402"/>
    </location>
</feature>
<feature type="region of interest" description="Disordered" evidence="2">
    <location>
        <begin position="564"/>
        <end position="678"/>
    </location>
</feature>
<dbReference type="Proteomes" id="UP000037460">
    <property type="component" value="Unassembled WGS sequence"/>
</dbReference>
<accession>A0A0M0JW06</accession>
<dbReference type="InterPro" id="IPR035892">
    <property type="entry name" value="C2_domain_sf"/>
</dbReference>
<evidence type="ECO:0000256" key="1">
    <source>
        <dbReference type="SAM" id="Coils"/>
    </source>
</evidence>
<name>A0A0M0JW06_9EUKA</name>
<reference evidence="5" key="1">
    <citation type="journal article" date="2015" name="PLoS Genet.">
        <title>Genome Sequence and Transcriptome Analyses of Chrysochromulina tobin: Metabolic Tools for Enhanced Algal Fitness in the Prominent Order Prymnesiales (Haptophyceae).</title>
        <authorList>
            <person name="Hovde B.T."/>
            <person name="Deodato C.R."/>
            <person name="Hunsperger H.M."/>
            <person name="Ryken S.A."/>
            <person name="Yost W."/>
            <person name="Jha R.K."/>
            <person name="Patterson J."/>
            <person name="Monnat R.J. Jr."/>
            <person name="Barlow S.B."/>
            <person name="Starkenburg S.R."/>
            <person name="Cattolico R.A."/>
        </authorList>
    </citation>
    <scope>NUCLEOTIDE SEQUENCE</scope>
    <source>
        <strain evidence="5">CCMP291</strain>
    </source>
</reference>
<feature type="compositionally biased region" description="Basic and acidic residues" evidence="2">
    <location>
        <begin position="1994"/>
        <end position="2011"/>
    </location>
</feature>